<evidence type="ECO:0000313" key="2">
    <source>
        <dbReference type="EMBL" id="SVC87186.1"/>
    </source>
</evidence>
<protein>
    <submittedName>
        <fullName evidence="2">Uncharacterized protein</fullName>
    </submittedName>
</protein>
<feature type="non-terminal residue" evidence="2">
    <location>
        <position position="51"/>
    </location>
</feature>
<reference evidence="2" key="1">
    <citation type="submission" date="2018-05" db="EMBL/GenBank/DDBJ databases">
        <authorList>
            <person name="Lanie J.A."/>
            <person name="Ng W.-L."/>
            <person name="Kazmierczak K.M."/>
            <person name="Andrzejewski T.M."/>
            <person name="Davidsen T.M."/>
            <person name="Wayne K.J."/>
            <person name="Tettelin H."/>
            <person name="Glass J.I."/>
            <person name="Rusch D."/>
            <person name="Podicherti R."/>
            <person name="Tsui H.-C.T."/>
            <person name="Winkler M.E."/>
        </authorList>
    </citation>
    <scope>NUCLEOTIDE SEQUENCE</scope>
</reference>
<accession>A0A382QP19</accession>
<feature type="compositionally biased region" description="Basic and acidic residues" evidence="1">
    <location>
        <begin position="41"/>
        <end position="51"/>
    </location>
</feature>
<feature type="region of interest" description="Disordered" evidence="1">
    <location>
        <begin position="32"/>
        <end position="51"/>
    </location>
</feature>
<dbReference type="AlphaFoldDB" id="A0A382QP19"/>
<proteinExistence type="predicted"/>
<evidence type="ECO:0000256" key="1">
    <source>
        <dbReference type="SAM" id="MobiDB-lite"/>
    </source>
</evidence>
<feature type="non-terminal residue" evidence="2">
    <location>
        <position position="1"/>
    </location>
</feature>
<gene>
    <name evidence="2" type="ORF">METZ01_LOCUS340040</name>
</gene>
<name>A0A382QP19_9ZZZZ</name>
<sequence>VKRIDAVYYINYYISTTFPDPEKMKALYYKGSQKSGGVDGTRTRDLLRDRQ</sequence>
<dbReference type="EMBL" id="UINC01115855">
    <property type="protein sequence ID" value="SVC87186.1"/>
    <property type="molecule type" value="Genomic_DNA"/>
</dbReference>
<organism evidence="2">
    <name type="scientific">marine metagenome</name>
    <dbReference type="NCBI Taxonomy" id="408172"/>
    <lineage>
        <taxon>unclassified sequences</taxon>
        <taxon>metagenomes</taxon>
        <taxon>ecological metagenomes</taxon>
    </lineage>
</organism>